<keyword evidence="4" id="KW-1185">Reference proteome</keyword>
<evidence type="ECO:0000313" key="4">
    <source>
        <dbReference type="Proteomes" id="UP001140560"/>
    </source>
</evidence>
<evidence type="ECO:0000256" key="1">
    <source>
        <dbReference type="ARBA" id="ARBA00022857"/>
    </source>
</evidence>
<evidence type="ECO:0000313" key="3">
    <source>
        <dbReference type="EMBL" id="KAJ4371113.1"/>
    </source>
</evidence>
<keyword evidence="2" id="KW-0560">Oxidoreductase</keyword>
<dbReference type="GO" id="GO:0016491">
    <property type="term" value="F:oxidoreductase activity"/>
    <property type="evidence" value="ECO:0007669"/>
    <property type="project" value="UniProtKB-KW"/>
</dbReference>
<dbReference type="PANTHER" id="PTHR47706:SF6">
    <property type="entry name" value="NMRA-LIKE FAMILY PROTEIN (AFU_ORTHOLOGUE AFUA_6G00280)"/>
    <property type="match status" value="1"/>
</dbReference>
<sequence length="352" mass="38712">MSEPGNHQTSPPTRILLLGAGELGTALLTSLSSLPSTRYSITLAVRTPQNTPTSSLLPQHLPLSPSTTPNITLRTIDLSADSTHLASIFSHYDILISATGFGQTPESILKLAHEVLLAGELRKKYGGDKLWFFPWQWGVNYDITLDCAGMMPLFGAQKEVRDLLRSSATEANVKWTIVSTGIFMSFLFEPFWGIVDRSRVKEGEGEGKGEDGKVVVRCLRDWNHGVTVTHVGDIGTILARIVHGDIDADDKVLYTSGSTVRYGELADLIERISGLPVQRETWDIPHLQEEVRRDPEDGIKKYRLVFAGEGVSWGKEGTVNEMLGVEMMTVERYVEGLFGGGGGEKEGRREAE</sequence>
<dbReference type="SUPFAM" id="SSF51735">
    <property type="entry name" value="NAD(P)-binding Rossmann-fold domains"/>
    <property type="match status" value="1"/>
</dbReference>
<keyword evidence="1" id="KW-0521">NADP</keyword>
<dbReference type="AlphaFoldDB" id="A0A9W9CME3"/>
<dbReference type="EMBL" id="JAPEUY010000007">
    <property type="protein sequence ID" value="KAJ4371113.1"/>
    <property type="molecule type" value="Genomic_DNA"/>
</dbReference>
<comment type="caution">
    <text evidence="3">The sequence shown here is derived from an EMBL/GenBank/DDBJ whole genome shotgun (WGS) entry which is preliminary data.</text>
</comment>
<dbReference type="Gene3D" id="3.40.50.720">
    <property type="entry name" value="NAD(P)-binding Rossmann-like Domain"/>
    <property type="match status" value="1"/>
</dbReference>
<evidence type="ECO:0008006" key="5">
    <source>
        <dbReference type="Google" id="ProtNLM"/>
    </source>
</evidence>
<organism evidence="3 4">
    <name type="scientific">Neocucurbitaria cava</name>
    <dbReference type="NCBI Taxonomy" id="798079"/>
    <lineage>
        <taxon>Eukaryota</taxon>
        <taxon>Fungi</taxon>
        <taxon>Dikarya</taxon>
        <taxon>Ascomycota</taxon>
        <taxon>Pezizomycotina</taxon>
        <taxon>Dothideomycetes</taxon>
        <taxon>Pleosporomycetidae</taxon>
        <taxon>Pleosporales</taxon>
        <taxon>Pleosporineae</taxon>
        <taxon>Cucurbitariaceae</taxon>
        <taxon>Neocucurbitaria</taxon>
    </lineage>
</organism>
<evidence type="ECO:0000256" key="2">
    <source>
        <dbReference type="ARBA" id="ARBA00023002"/>
    </source>
</evidence>
<reference evidence="3" key="1">
    <citation type="submission" date="2022-10" db="EMBL/GenBank/DDBJ databases">
        <title>Tapping the CABI collections for fungal endophytes: first genome assemblies for Collariella, Neodidymelliopsis, Ascochyta clinopodiicola, Didymella pomorum, Didymosphaeria variabile, Neocosmospora piperis and Neocucurbitaria cava.</title>
        <authorList>
            <person name="Hill R."/>
        </authorList>
    </citation>
    <scope>NUCLEOTIDE SEQUENCE</scope>
    <source>
        <strain evidence="3">IMI 356814</strain>
    </source>
</reference>
<proteinExistence type="predicted"/>
<name>A0A9W9CME3_9PLEO</name>
<dbReference type="InterPro" id="IPR051609">
    <property type="entry name" value="NmrA/Isoflavone_reductase-like"/>
</dbReference>
<protein>
    <recommendedName>
        <fullName evidence="5">NmrA-like domain-containing protein</fullName>
    </recommendedName>
</protein>
<accession>A0A9W9CME3</accession>
<dbReference type="OrthoDB" id="5283654at2759"/>
<gene>
    <name evidence="3" type="ORF">N0V83_004329</name>
</gene>
<dbReference type="Proteomes" id="UP001140560">
    <property type="component" value="Unassembled WGS sequence"/>
</dbReference>
<dbReference type="InterPro" id="IPR036291">
    <property type="entry name" value="NAD(P)-bd_dom_sf"/>
</dbReference>
<dbReference type="PANTHER" id="PTHR47706">
    <property type="entry name" value="NMRA-LIKE FAMILY PROTEIN"/>
    <property type="match status" value="1"/>
</dbReference>